<evidence type="ECO:0000313" key="2">
    <source>
        <dbReference type="Proteomes" id="UP001063166"/>
    </source>
</evidence>
<name>A0A9P3PQZ5_LYOSH</name>
<evidence type="ECO:0000313" key="1">
    <source>
        <dbReference type="EMBL" id="GLB41085.1"/>
    </source>
</evidence>
<sequence length="156" mass="16928">MSSSLNILEHGIDCPNSSPKLIIDTSLRGLTTSSARPPTQIEREEMEGLYSATFDLGRWLHGLIPPAEFCTHVLSEGTLSLELPAGVLAIRHAILICAAWTPSLASSGHHSSSSPRVAPAVPRRLGCHNLVEQLGLIPGRKVALENWMFDSWKNIT</sequence>
<reference evidence="1" key="1">
    <citation type="submission" date="2022-07" db="EMBL/GenBank/DDBJ databases">
        <title>The genome of Lyophyllum shimeji provides insight into the initial evolution of ectomycorrhizal fungal genome.</title>
        <authorList>
            <person name="Kobayashi Y."/>
            <person name="Shibata T."/>
            <person name="Hirakawa H."/>
            <person name="Shigenobu S."/>
            <person name="Nishiyama T."/>
            <person name="Yamada A."/>
            <person name="Hasebe M."/>
            <person name="Kawaguchi M."/>
        </authorList>
    </citation>
    <scope>NUCLEOTIDE SEQUENCE</scope>
    <source>
        <strain evidence="1">AT787</strain>
    </source>
</reference>
<dbReference type="AlphaFoldDB" id="A0A9P3PQZ5"/>
<dbReference type="Proteomes" id="UP001063166">
    <property type="component" value="Unassembled WGS sequence"/>
</dbReference>
<protein>
    <submittedName>
        <fullName evidence="1">Uncharacterized protein</fullName>
    </submittedName>
</protein>
<organism evidence="1 2">
    <name type="scientific">Lyophyllum shimeji</name>
    <name type="common">Hon-shimeji</name>
    <name type="synonym">Tricholoma shimeji</name>
    <dbReference type="NCBI Taxonomy" id="47721"/>
    <lineage>
        <taxon>Eukaryota</taxon>
        <taxon>Fungi</taxon>
        <taxon>Dikarya</taxon>
        <taxon>Basidiomycota</taxon>
        <taxon>Agaricomycotina</taxon>
        <taxon>Agaricomycetes</taxon>
        <taxon>Agaricomycetidae</taxon>
        <taxon>Agaricales</taxon>
        <taxon>Tricholomatineae</taxon>
        <taxon>Lyophyllaceae</taxon>
        <taxon>Lyophyllum</taxon>
    </lineage>
</organism>
<dbReference type="EMBL" id="BRPK01000009">
    <property type="protein sequence ID" value="GLB41085.1"/>
    <property type="molecule type" value="Genomic_DNA"/>
</dbReference>
<comment type="caution">
    <text evidence="1">The sequence shown here is derived from an EMBL/GenBank/DDBJ whole genome shotgun (WGS) entry which is preliminary data.</text>
</comment>
<proteinExistence type="predicted"/>
<gene>
    <name evidence="1" type="ORF">LshimejAT787_0903000</name>
</gene>
<keyword evidence="2" id="KW-1185">Reference proteome</keyword>
<accession>A0A9P3PQZ5</accession>